<feature type="transmembrane region" description="Helical" evidence="1">
    <location>
        <begin position="102"/>
        <end position="127"/>
    </location>
</feature>
<keyword evidence="1" id="KW-0812">Transmembrane</keyword>
<dbReference type="PIRSF" id="PIRSF016661">
    <property type="entry name" value="BioY"/>
    <property type="match status" value="1"/>
</dbReference>
<dbReference type="EMBL" id="UINC01065948">
    <property type="protein sequence ID" value="SVB96128.1"/>
    <property type="molecule type" value="Genomic_DNA"/>
</dbReference>
<reference evidence="2" key="1">
    <citation type="submission" date="2018-05" db="EMBL/GenBank/DDBJ databases">
        <authorList>
            <person name="Lanie J.A."/>
            <person name="Ng W.-L."/>
            <person name="Kazmierczak K.M."/>
            <person name="Andrzejewski T.M."/>
            <person name="Davidsen T.M."/>
            <person name="Wayne K.J."/>
            <person name="Tettelin H."/>
            <person name="Glass J.I."/>
            <person name="Rusch D."/>
            <person name="Podicherti R."/>
            <person name="Tsui H.-C.T."/>
            <person name="Winkler M.E."/>
        </authorList>
    </citation>
    <scope>NUCLEOTIDE SEQUENCE</scope>
</reference>
<feature type="transmembrane region" description="Helical" evidence="1">
    <location>
        <begin position="32"/>
        <end position="55"/>
    </location>
</feature>
<keyword evidence="1" id="KW-0472">Membrane</keyword>
<proteinExistence type="predicted"/>
<gene>
    <name evidence="2" type="ORF">METZ01_LOCUS248982</name>
</gene>
<dbReference type="PANTHER" id="PTHR34295">
    <property type="entry name" value="BIOTIN TRANSPORTER BIOY"/>
    <property type="match status" value="1"/>
</dbReference>
<dbReference type="InterPro" id="IPR003784">
    <property type="entry name" value="BioY"/>
</dbReference>
<sequence length="201" mass="21732">MSLLNNTERLKNSQARVISLKPVDKLSLDNTLFNILSILFGSFLIALLAQMSIHLPFSPVPITGQTVGVLLVGALLGSRVGTFSVCAYILEGAIGFPVFAGFKGGIMVLLGPTAGYIYGFIPAAFIMGWVTENGITSRFYLSFFFCIVASFIILLLGTLHFLIFNMSFFDARTIGLYPFILGDLFKSVAVAAILTGIDRKA</sequence>
<protein>
    <recommendedName>
        <fullName evidence="3">Biotin transporter</fullName>
    </recommendedName>
</protein>
<feature type="transmembrane region" description="Helical" evidence="1">
    <location>
        <begin position="139"/>
        <end position="164"/>
    </location>
</feature>
<accession>A0A382I9D5</accession>
<evidence type="ECO:0000313" key="2">
    <source>
        <dbReference type="EMBL" id="SVB96128.1"/>
    </source>
</evidence>
<dbReference type="GO" id="GO:0005886">
    <property type="term" value="C:plasma membrane"/>
    <property type="evidence" value="ECO:0007669"/>
    <property type="project" value="InterPro"/>
</dbReference>
<feature type="transmembrane region" description="Helical" evidence="1">
    <location>
        <begin position="176"/>
        <end position="197"/>
    </location>
</feature>
<dbReference type="AlphaFoldDB" id="A0A382I9D5"/>
<dbReference type="Pfam" id="PF02632">
    <property type="entry name" value="BioY"/>
    <property type="match status" value="1"/>
</dbReference>
<keyword evidence="1" id="KW-1133">Transmembrane helix</keyword>
<name>A0A382I9D5_9ZZZZ</name>
<dbReference type="GO" id="GO:0015225">
    <property type="term" value="F:biotin transmembrane transporter activity"/>
    <property type="evidence" value="ECO:0007669"/>
    <property type="project" value="InterPro"/>
</dbReference>
<evidence type="ECO:0008006" key="3">
    <source>
        <dbReference type="Google" id="ProtNLM"/>
    </source>
</evidence>
<dbReference type="PANTHER" id="PTHR34295:SF1">
    <property type="entry name" value="BIOTIN TRANSPORTER BIOY"/>
    <property type="match status" value="1"/>
</dbReference>
<evidence type="ECO:0000256" key="1">
    <source>
        <dbReference type="SAM" id="Phobius"/>
    </source>
</evidence>
<organism evidence="2">
    <name type="scientific">marine metagenome</name>
    <dbReference type="NCBI Taxonomy" id="408172"/>
    <lineage>
        <taxon>unclassified sequences</taxon>
        <taxon>metagenomes</taxon>
        <taxon>ecological metagenomes</taxon>
    </lineage>
</organism>
<dbReference type="Gene3D" id="1.10.1760.20">
    <property type="match status" value="1"/>
</dbReference>